<dbReference type="OrthoDB" id="410044at2759"/>
<gene>
    <name evidence="11" type="ORF">Baya_3080</name>
</gene>
<dbReference type="SMART" id="SM00360">
    <property type="entry name" value="RRM"/>
    <property type="match status" value="3"/>
</dbReference>
<reference evidence="11 12" key="1">
    <citation type="journal article" date="2019" name="Genome Biol. Evol.">
        <title>Whole-Genome Sequencing of the Giant Devil Catfish, Bagarius yarrelli.</title>
        <authorList>
            <person name="Jiang W."/>
            <person name="Lv Y."/>
            <person name="Cheng L."/>
            <person name="Yang K."/>
            <person name="Chao B."/>
            <person name="Wang X."/>
            <person name="Li Y."/>
            <person name="Pan X."/>
            <person name="You X."/>
            <person name="Zhang Y."/>
            <person name="Yang J."/>
            <person name="Li J."/>
            <person name="Zhang X."/>
            <person name="Liu S."/>
            <person name="Sun C."/>
            <person name="Yang J."/>
            <person name="Shi Q."/>
        </authorList>
    </citation>
    <scope>NUCLEOTIDE SEQUENCE [LARGE SCALE GENOMIC DNA]</scope>
    <source>
        <strain evidence="11">JWS20170419001</strain>
        <tissue evidence="11">Muscle</tissue>
    </source>
</reference>
<feature type="domain" description="RRM" evidence="10">
    <location>
        <begin position="415"/>
        <end position="489"/>
    </location>
</feature>
<comment type="subcellular location">
    <subcellularLocation>
        <location evidence="2">Cytoplasm</location>
    </subcellularLocation>
    <subcellularLocation>
        <location evidence="1">Nucleus</location>
    </subcellularLocation>
</comment>
<dbReference type="EMBL" id="VCAZ01000019">
    <property type="protein sequence ID" value="TSK72096.1"/>
    <property type="molecule type" value="Genomic_DNA"/>
</dbReference>
<sequence>MFIRACTKYLPATATVDRELRVTFRDCLTHVGGPVADLPPLLINGSRTTMTTLANGQADAAVHVAAGANGLVNGISHGHGAPGCATIPMKDHDAIKLFVGQIPRNLDEKDLRPLFEEFGKIYELTVLKDRFTGMHKGCAFLTYCARESALKAQTALHEQKTLPGMNRPIQVKPADSESRGEDRKLFVGMLNKQQCEDDVRRLFEAFGSIEECTILRGPDGNSKGCAFVKYSSHAEAQAAISALHGSQTMPVQQQAALMASVGQGAYLSPMAAFAAAQMQHMATINGLPGAPMTPTSGGSTPPGITAPTVTSIPSPISVNGFTGLPPPQANGQPPAEAVFTNGIHPYPAQSPTAADPLQQAYAGVQQYAGLSLCSDTSTYVCVSAAYPAAYGQISQAFPQPPPIIAQQQREGPEGCNLFIYHLPQEFGDGELMQMFLPFGNVISSKVFVDRATNQSFVSFDNPASAQAAIQSMNGFQIGMKRLKVQLKRPKDANRPY</sequence>
<dbReference type="InterPro" id="IPR034648">
    <property type="entry name" value="CELF3/4/5/6_RRM1"/>
</dbReference>
<evidence type="ECO:0000313" key="12">
    <source>
        <dbReference type="Proteomes" id="UP000319801"/>
    </source>
</evidence>
<dbReference type="Gene3D" id="3.30.70.330">
    <property type="match status" value="3"/>
</dbReference>
<evidence type="ECO:0000256" key="5">
    <source>
        <dbReference type="ARBA" id="ARBA00022664"/>
    </source>
</evidence>
<dbReference type="PANTHER" id="PTHR24012">
    <property type="entry name" value="RNA BINDING PROTEIN"/>
    <property type="match status" value="1"/>
</dbReference>
<dbReference type="Proteomes" id="UP000319801">
    <property type="component" value="Unassembled WGS sequence"/>
</dbReference>
<organism evidence="11 12">
    <name type="scientific">Bagarius yarrelli</name>
    <name type="common">Goonch</name>
    <name type="synonym">Bagrus yarrelli</name>
    <dbReference type="NCBI Taxonomy" id="175774"/>
    <lineage>
        <taxon>Eukaryota</taxon>
        <taxon>Metazoa</taxon>
        <taxon>Chordata</taxon>
        <taxon>Craniata</taxon>
        <taxon>Vertebrata</taxon>
        <taxon>Euteleostomi</taxon>
        <taxon>Actinopterygii</taxon>
        <taxon>Neopterygii</taxon>
        <taxon>Teleostei</taxon>
        <taxon>Ostariophysi</taxon>
        <taxon>Siluriformes</taxon>
        <taxon>Sisoridae</taxon>
        <taxon>Sisorinae</taxon>
        <taxon>Bagarius</taxon>
    </lineage>
</organism>
<dbReference type="GO" id="GO:0009967">
    <property type="term" value="P:positive regulation of signal transduction"/>
    <property type="evidence" value="ECO:0007669"/>
    <property type="project" value="UniProtKB-ARBA"/>
</dbReference>
<dbReference type="GO" id="GO:0006397">
    <property type="term" value="P:mRNA processing"/>
    <property type="evidence" value="ECO:0007669"/>
    <property type="project" value="UniProtKB-KW"/>
</dbReference>
<name>A0A556TUK2_BAGYA</name>
<evidence type="ECO:0000256" key="2">
    <source>
        <dbReference type="ARBA" id="ARBA00004496"/>
    </source>
</evidence>
<keyword evidence="12" id="KW-1185">Reference proteome</keyword>
<feature type="domain" description="RRM" evidence="10">
    <location>
        <begin position="183"/>
        <end position="256"/>
    </location>
</feature>
<evidence type="ECO:0000256" key="6">
    <source>
        <dbReference type="ARBA" id="ARBA00022737"/>
    </source>
</evidence>
<dbReference type="InterPro" id="IPR012677">
    <property type="entry name" value="Nucleotide-bd_a/b_plait_sf"/>
</dbReference>
<dbReference type="SUPFAM" id="SSF54928">
    <property type="entry name" value="RNA-binding domain, RBD"/>
    <property type="match status" value="2"/>
</dbReference>
<keyword evidence="5" id="KW-0507">mRNA processing</keyword>
<evidence type="ECO:0000313" key="11">
    <source>
        <dbReference type="EMBL" id="TSK72096.1"/>
    </source>
</evidence>
<dbReference type="GO" id="GO:0003729">
    <property type="term" value="F:mRNA binding"/>
    <property type="evidence" value="ECO:0007669"/>
    <property type="project" value="UniProtKB-ARBA"/>
</dbReference>
<keyword evidence="4" id="KW-0963">Cytoplasm</keyword>
<dbReference type="GO" id="GO:0005737">
    <property type="term" value="C:cytoplasm"/>
    <property type="evidence" value="ECO:0007669"/>
    <property type="project" value="UniProtKB-SubCell"/>
</dbReference>
<feature type="domain" description="RRM" evidence="10">
    <location>
        <begin position="95"/>
        <end position="176"/>
    </location>
</feature>
<comment type="similarity">
    <text evidence="3">Belongs to the CELF/BRUNOL family.</text>
</comment>
<accession>A0A556TUK2</accession>
<keyword evidence="8" id="KW-0539">Nucleus</keyword>
<proteinExistence type="inferred from homology"/>
<evidence type="ECO:0000256" key="4">
    <source>
        <dbReference type="ARBA" id="ARBA00022490"/>
    </source>
</evidence>
<dbReference type="CDD" id="cd12635">
    <property type="entry name" value="RRM2_CELF3_4_5_6"/>
    <property type="match status" value="1"/>
</dbReference>
<dbReference type="GO" id="GO:0005634">
    <property type="term" value="C:nucleus"/>
    <property type="evidence" value="ECO:0007669"/>
    <property type="project" value="UniProtKB-SubCell"/>
</dbReference>
<dbReference type="AlphaFoldDB" id="A0A556TUK2"/>
<dbReference type="PROSITE" id="PS50102">
    <property type="entry name" value="RRM"/>
    <property type="match status" value="3"/>
</dbReference>
<dbReference type="FunFam" id="3.30.70.330:FF:000010">
    <property type="entry name" value="CUGBP Elav-like family member 4 isoform 3"/>
    <property type="match status" value="1"/>
</dbReference>
<comment type="caution">
    <text evidence="11">The sequence shown here is derived from an EMBL/GenBank/DDBJ whole genome shotgun (WGS) entry which is preliminary data.</text>
</comment>
<dbReference type="InterPro" id="IPR000504">
    <property type="entry name" value="RRM_dom"/>
</dbReference>
<evidence type="ECO:0000256" key="8">
    <source>
        <dbReference type="ARBA" id="ARBA00023242"/>
    </source>
</evidence>
<dbReference type="CDD" id="cd12639">
    <property type="entry name" value="RRM3_CELF3_4_5_6"/>
    <property type="match status" value="1"/>
</dbReference>
<keyword evidence="6" id="KW-0677">Repeat</keyword>
<dbReference type="InterPro" id="IPR035979">
    <property type="entry name" value="RBD_domain_sf"/>
</dbReference>
<evidence type="ECO:0000256" key="7">
    <source>
        <dbReference type="ARBA" id="ARBA00022884"/>
    </source>
</evidence>
<protein>
    <submittedName>
        <fullName evidence="11">CUGBP Elav-like family member 4</fullName>
    </submittedName>
</protein>
<evidence type="ECO:0000256" key="9">
    <source>
        <dbReference type="PROSITE-ProRule" id="PRU00176"/>
    </source>
</evidence>
<keyword evidence="7 9" id="KW-0694">RNA-binding</keyword>
<dbReference type="FunFam" id="3.30.70.330:FF:000198">
    <property type="entry name" value="CUGBP Elav-like family member 6 isoform X3"/>
    <property type="match status" value="1"/>
</dbReference>
<dbReference type="Pfam" id="PF00076">
    <property type="entry name" value="RRM_1"/>
    <property type="match status" value="3"/>
</dbReference>
<evidence type="ECO:0000259" key="10">
    <source>
        <dbReference type="PROSITE" id="PS50102"/>
    </source>
</evidence>
<evidence type="ECO:0000256" key="1">
    <source>
        <dbReference type="ARBA" id="ARBA00004123"/>
    </source>
</evidence>
<dbReference type="GO" id="GO:0010629">
    <property type="term" value="P:negative regulation of gene expression"/>
    <property type="evidence" value="ECO:0007669"/>
    <property type="project" value="UniProtKB-ARBA"/>
</dbReference>
<dbReference type="CDD" id="cd12632">
    <property type="entry name" value="RRM1_CELF3_4_5_6"/>
    <property type="match status" value="1"/>
</dbReference>
<evidence type="ECO:0000256" key="3">
    <source>
        <dbReference type="ARBA" id="ARBA00009621"/>
    </source>
</evidence>
<dbReference type="FunFam" id="3.30.70.330:FF:000383">
    <property type="entry name" value="Sex lethal, isoform D"/>
    <property type="match status" value="1"/>
</dbReference>